<dbReference type="Proteomes" id="UP001433268">
    <property type="component" value="Unassembled WGS sequence"/>
</dbReference>
<sequence>MHRVVRHFGPRLRGLWFMERLVWREVERALLRIPWRNRDKHGGGGGRDGGEASALEGIDPWDILVGEDREVSRDLVASGQVRMSDLPI</sequence>
<evidence type="ECO:0000313" key="1">
    <source>
        <dbReference type="EMBL" id="KAK8091508.1"/>
    </source>
</evidence>
<organism evidence="1 2">
    <name type="scientific">Apiospora hydei</name>
    <dbReference type="NCBI Taxonomy" id="1337664"/>
    <lineage>
        <taxon>Eukaryota</taxon>
        <taxon>Fungi</taxon>
        <taxon>Dikarya</taxon>
        <taxon>Ascomycota</taxon>
        <taxon>Pezizomycotina</taxon>
        <taxon>Sordariomycetes</taxon>
        <taxon>Xylariomycetidae</taxon>
        <taxon>Amphisphaeriales</taxon>
        <taxon>Apiosporaceae</taxon>
        <taxon>Apiospora</taxon>
    </lineage>
</organism>
<keyword evidence="2" id="KW-1185">Reference proteome</keyword>
<accession>A0ABR1X7X3</accession>
<gene>
    <name evidence="1" type="ORF">PG997_001869</name>
</gene>
<protein>
    <submittedName>
        <fullName evidence="1">Uncharacterized protein</fullName>
    </submittedName>
</protein>
<dbReference type="GeneID" id="92039244"/>
<proteinExistence type="predicted"/>
<evidence type="ECO:0000313" key="2">
    <source>
        <dbReference type="Proteomes" id="UP001433268"/>
    </source>
</evidence>
<comment type="caution">
    <text evidence="1">The sequence shown here is derived from an EMBL/GenBank/DDBJ whole genome shotgun (WGS) entry which is preliminary data.</text>
</comment>
<reference evidence="1 2" key="1">
    <citation type="submission" date="2023-01" db="EMBL/GenBank/DDBJ databases">
        <title>Analysis of 21 Apiospora genomes using comparative genomics revels a genus with tremendous synthesis potential of carbohydrate active enzymes and secondary metabolites.</title>
        <authorList>
            <person name="Sorensen T."/>
        </authorList>
    </citation>
    <scope>NUCLEOTIDE SEQUENCE [LARGE SCALE GENOMIC DNA]</scope>
    <source>
        <strain evidence="1 2">CBS 114990</strain>
    </source>
</reference>
<dbReference type="RefSeq" id="XP_066673480.1">
    <property type="nucleotide sequence ID" value="XM_066806184.1"/>
</dbReference>
<dbReference type="EMBL" id="JAQQWN010000003">
    <property type="protein sequence ID" value="KAK8091508.1"/>
    <property type="molecule type" value="Genomic_DNA"/>
</dbReference>
<name>A0ABR1X7X3_9PEZI</name>